<dbReference type="Pfam" id="PF00702">
    <property type="entry name" value="Hydrolase"/>
    <property type="match status" value="1"/>
</dbReference>
<evidence type="ECO:0000313" key="1">
    <source>
        <dbReference type="EMBL" id="WBW72316.1"/>
    </source>
</evidence>
<dbReference type="InterPro" id="IPR023214">
    <property type="entry name" value="HAD_sf"/>
</dbReference>
<dbReference type="KEGG" id="som:SOMG_01842"/>
<dbReference type="SUPFAM" id="SSF56784">
    <property type="entry name" value="HAD-like"/>
    <property type="match status" value="1"/>
</dbReference>
<organism evidence="1 2">
    <name type="scientific">Schizosaccharomyces osmophilus</name>
    <dbReference type="NCBI Taxonomy" id="2545709"/>
    <lineage>
        <taxon>Eukaryota</taxon>
        <taxon>Fungi</taxon>
        <taxon>Dikarya</taxon>
        <taxon>Ascomycota</taxon>
        <taxon>Taphrinomycotina</taxon>
        <taxon>Schizosaccharomycetes</taxon>
        <taxon>Schizosaccharomycetales</taxon>
        <taxon>Schizosaccharomycetaceae</taxon>
        <taxon>Schizosaccharomyces</taxon>
    </lineage>
</organism>
<dbReference type="RefSeq" id="XP_056036559.1">
    <property type="nucleotide sequence ID" value="XM_056180635.1"/>
</dbReference>
<evidence type="ECO:0000313" key="2">
    <source>
        <dbReference type="Proteomes" id="UP001212411"/>
    </source>
</evidence>
<sequence length="245" mass="27449">MSPQNHLYKACLFDMDGLLVDSETVYTKTTNLILERYNKDPLPLPIKAQMMGRPGDKAAEVVINWSHIPMTTQEFVDEQQVIRAKFWSSMSLMPGAEALLQFLNTKNVDMALATSSNIANYQMKTNHLRDAFDLFGDNVITGDDPRIPPGRGKPHPDIWLQALNLINQTRGKQSLPPLSPKDCIAFEDSVPGVKSAKAAGMHVIWVPDAAILNLFHDQLKELVDDQCELLMNLEEFQPKKYLSGA</sequence>
<dbReference type="GO" id="GO:0016791">
    <property type="term" value="F:phosphatase activity"/>
    <property type="evidence" value="ECO:0007669"/>
    <property type="project" value="InterPro"/>
</dbReference>
<dbReference type="Gene3D" id="1.10.150.240">
    <property type="entry name" value="Putative phosphatase, domain 2"/>
    <property type="match status" value="1"/>
</dbReference>
<dbReference type="Proteomes" id="UP001212411">
    <property type="component" value="Chromosome 1"/>
</dbReference>
<dbReference type="PANTHER" id="PTHR18901">
    <property type="entry name" value="2-DEOXYGLUCOSE-6-PHOSPHATE PHOSPHATASE 2"/>
    <property type="match status" value="1"/>
</dbReference>
<dbReference type="SFLD" id="SFLDS00003">
    <property type="entry name" value="Haloacid_Dehalogenase"/>
    <property type="match status" value="1"/>
</dbReference>
<keyword evidence="2" id="KW-1185">Reference proteome</keyword>
<reference evidence="1 2" key="1">
    <citation type="journal article" date="2023" name="G3 (Bethesda)">
        <title>A high-quality reference genome for the fission yeast Schizosaccharomyces osmophilus.</title>
        <authorList>
            <person name="Jia G.S."/>
            <person name="Zhang W.C."/>
            <person name="Liang Y."/>
            <person name="Liu X.H."/>
            <person name="Rhind N."/>
            <person name="Pidoux A."/>
            <person name="Brysch-Herzberg M."/>
            <person name="Du L.L."/>
        </authorList>
    </citation>
    <scope>NUCLEOTIDE SEQUENCE [LARGE SCALE GENOMIC DNA]</scope>
    <source>
        <strain evidence="1 2">CBS 15793</strain>
    </source>
</reference>
<dbReference type="InterPro" id="IPR045228">
    <property type="entry name" value="Gpp1/Gpp2-like"/>
</dbReference>
<proteinExistence type="predicted"/>
<dbReference type="FunFam" id="1.10.150.240:FF:000001">
    <property type="entry name" value="Haloacid dehalogenase-like hydrolase domain"/>
    <property type="match status" value="1"/>
</dbReference>
<dbReference type="EMBL" id="CP115611">
    <property type="protein sequence ID" value="WBW72316.1"/>
    <property type="molecule type" value="Genomic_DNA"/>
</dbReference>
<dbReference type="CDD" id="cd07529">
    <property type="entry name" value="HAD_AtGPP-like"/>
    <property type="match status" value="1"/>
</dbReference>
<dbReference type="SFLD" id="SFLDG01129">
    <property type="entry name" value="C1.5:_HAD__Beta-PGM__Phosphata"/>
    <property type="match status" value="1"/>
</dbReference>
<accession>A0AAF0AUB7</accession>
<dbReference type="InterPro" id="IPR036412">
    <property type="entry name" value="HAD-like_sf"/>
</dbReference>
<dbReference type="GeneID" id="80875324"/>
<dbReference type="InterPro" id="IPR006439">
    <property type="entry name" value="HAD-SF_hydro_IA"/>
</dbReference>
<dbReference type="NCBIfam" id="TIGR01509">
    <property type="entry name" value="HAD-SF-IA-v3"/>
    <property type="match status" value="1"/>
</dbReference>
<dbReference type="InterPro" id="IPR023198">
    <property type="entry name" value="PGP-like_dom2"/>
</dbReference>
<protein>
    <submittedName>
        <fullName evidence="1">Pseudouridine-5'-phosphatase Pud1</fullName>
    </submittedName>
</protein>
<gene>
    <name evidence="1" type="primary">pud1</name>
    <name evidence="1" type="ORF">SOMG_01842</name>
</gene>
<dbReference type="Gene3D" id="3.40.50.1000">
    <property type="entry name" value="HAD superfamily/HAD-like"/>
    <property type="match status" value="1"/>
</dbReference>
<dbReference type="PANTHER" id="PTHR18901:SF46">
    <property type="entry name" value="HALOACID DEHALOGENASE-LIKE HYDROLASE"/>
    <property type="match status" value="1"/>
</dbReference>
<dbReference type="AlphaFoldDB" id="A0AAF0AUB7"/>
<name>A0AAF0AUB7_9SCHI</name>